<evidence type="ECO:0008006" key="2">
    <source>
        <dbReference type="Google" id="ProtNLM"/>
    </source>
</evidence>
<gene>
    <name evidence="1" type="ORF">METZ01_LOCUS274280</name>
</gene>
<sequence>VTTSIHCLNGDKPLPFGHAGKLAYFLLNWLNNRLPDWRVDPGLVIQDFRCPNLESYWPQLPTGASPSRILSDLFWLTLPWERIQQELGGIRILDAGCGSGHYGPRLISWSGDRVASYIGADIHAHESWPVLEHEDQRMQFIQADAGELGRVLPGGTNLIMSQSAIEHMDHDLRFFEHVCDHVQRLGTPALQVHLCPSAACLKLYLLHGVRQYTPRTLSNITRLFENSYAVLYRLGGRACNRLHYRFITSPLMIWRKTDLRMTQTAEYERRLFAAIERDMTQPQRSPAFYALVIHTCPRARLF</sequence>
<proteinExistence type="predicted"/>
<dbReference type="CDD" id="cd02440">
    <property type="entry name" value="AdoMet_MTases"/>
    <property type="match status" value="1"/>
</dbReference>
<dbReference type="Gene3D" id="3.40.50.150">
    <property type="entry name" value="Vaccinia Virus protein VP39"/>
    <property type="match status" value="1"/>
</dbReference>
<dbReference type="AlphaFoldDB" id="A0A382KBQ4"/>
<dbReference type="SUPFAM" id="SSF53335">
    <property type="entry name" value="S-adenosyl-L-methionine-dependent methyltransferases"/>
    <property type="match status" value="1"/>
</dbReference>
<dbReference type="InterPro" id="IPR029063">
    <property type="entry name" value="SAM-dependent_MTases_sf"/>
</dbReference>
<reference evidence="1" key="1">
    <citation type="submission" date="2018-05" db="EMBL/GenBank/DDBJ databases">
        <authorList>
            <person name="Lanie J.A."/>
            <person name="Ng W.-L."/>
            <person name="Kazmierczak K.M."/>
            <person name="Andrzejewski T.M."/>
            <person name="Davidsen T.M."/>
            <person name="Wayne K.J."/>
            <person name="Tettelin H."/>
            <person name="Glass J.I."/>
            <person name="Rusch D."/>
            <person name="Podicherti R."/>
            <person name="Tsui H.-C.T."/>
            <person name="Winkler M.E."/>
        </authorList>
    </citation>
    <scope>NUCLEOTIDE SEQUENCE</scope>
</reference>
<evidence type="ECO:0000313" key="1">
    <source>
        <dbReference type="EMBL" id="SVC21426.1"/>
    </source>
</evidence>
<name>A0A382KBQ4_9ZZZZ</name>
<protein>
    <recommendedName>
        <fullName evidence="2">Methyltransferase domain-containing protein</fullName>
    </recommendedName>
</protein>
<feature type="non-terminal residue" evidence="1">
    <location>
        <position position="1"/>
    </location>
</feature>
<accession>A0A382KBQ4</accession>
<dbReference type="EMBL" id="UINC01079429">
    <property type="protein sequence ID" value="SVC21426.1"/>
    <property type="molecule type" value="Genomic_DNA"/>
</dbReference>
<organism evidence="1">
    <name type="scientific">marine metagenome</name>
    <dbReference type="NCBI Taxonomy" id="408172"/>
    <lineage>
        <taxon>unclassified sequences</taxon>
        <taxon>metagenomes</taxon>
        <taxon>ecological metagenomes</taxon>
    </lineage>
</organism>